<dbReference type="Proteomes" id="UP000824120">
    <property type="component" value="Chromosome 2"/>
</dbReference>
<dbReference type="InterPro" id="IPR015940">
    <property type="entry name" value="UBA"/>
</dbReference>
<dbReference type="PROSITE" id="PS50030">
    <property type="entry name" value="UBA"/>
    <property type="match status" value="1"/>
</dbReference>
<dbReference type="EMBL" id="JACXVP010000002">
    <property type="protein sequence ID" value="KAG5626113.1"/>
    <property type="molecule type" value="Genomic_DNA"/>
</dbReference>
<comment type="caution">
    <text evidence="2">The sequence shown here is derived from an EMBL/GenBank/DDBJ whole genome shotgun (WGS) entry which is preliminary data.</text>
</comment>
<reference evidence="2 3" key="1">
    <citation type="submission" date="2020-09" db="EMBL/GenBank/DDBJ databases">
        <title>De no assembly of potato wild relative species, Solanum commersonii.</title>
        <authorList>
            <person name="Cho K."/>
        </authorList>
    </citation>
    <scope>NUCLEOTIDE SEQUENCE [LARGE SCALE GENOMIC DNA]</scope>
    <source>
        <strain evidence="2">LZ3.2</strain>
        <tissue evidence="2">Leaf</tissue>
    </source>
</reference>
<accession>A0A9J6AP41</accession>
<dbReference type="AlphaFoldDB" id="A0A9J6AP41"/>
<feature type="domain" description="UBA" evidence="1">
    <location>
        <begin position="1"/>
        <end position="41"/>
    </location>
</feature>
<evidence type="ECO:0000259" key="1">
    <source>
        <dbReference type="PROSITE" id="PS50030"/>
    </source>
</evidence>
<evidence type="ECO:0000313" key="2">
    <source>
        <dbReference type="EMBL" id="KAG5626113.1"/>
    </source>
</evidence>
<dbReference type="OrthoDB" id="10261556at2759"/>
<evidence type="ECO:0000313" key="3">
    <source>
        <dbReference type="Proteomes" id="UP000824120"/>
    </source>
</evidence>
<organism evidence="2 3">
    <name type="scientific">Solanum commersonii</name>
    <name type="common">Commerson's wild potato</name>
    <name type="synonym">Commerson's nightshade</name>
    <dbReference type="NCBI Taxonomy" id="4109"/>
    <lineage>
        <taxon>Eukaryota</taxon>
        <taxon>Viridiplantae</taxon>
        <taxon>Streptophyta</taxon>
        <taxon>Embryophyta</taxon>
        <taxon>Tracheophyta</taxon>
        <taxon>Spermatophyta</taxon>
        <taxon>Magnoliopsida</taxon>
        <taxon>eudicotyledons</taxon>
        <taxon>Gunneridae</taxon>
        <taxon>Pentapetalae</taxon>
        <taxon>asterids</taxon>
        <taxon>lamiids</taxon>
        <taxon>Solanales</taxon>
        <taxon>Solanaceae</taxon>
        <taxon>Solanoideae</taxon>
        <taxon>Solaneae</taxon>
        <taxon>Solanum</taxon>
    </lineage>
</organism>
<name>A0A9J6AP41_SOLCO</name>
<protein>
    <recommendedName>
        <fullName evidence="1">UBA domain-containing protein</fullName>
    </recommendedName>
</protein>
<sequence>MDPDQVVAELVGMGFKLSDFTNSVEVVGPSIDGAIDYLLDDSRRNTAGKIRQSSINKFIQSAIRPKRSKTMNKLNMSRSEVLQRDTGGQNVHPPLEDSDLHVAIEKAVSSSYYKDEDIGPDWQNRKRSVEGFSEGSSRSLVVSPRLSCCCSNRIREILGRLSLLYWTRLAKEGQEFVAETLWTFIVEGFSEGSSRSLIVSPRLSCSCSNRIREIFVFSDSGIADWEGCHCYITVD</sequence>
<gene>
    <name evidence="2" type="ORF">H5410_011331</name>
</gene>
<proteinExistence type="predicted"/>
<keyword evidence="3" id="KW-1185">Reference proteome</keyword>